<dbReference type="RefSeq" id="WP_196413418.1">
    <property type="nucleotide sequence ID" value="NZ_JADQTO010000004.1"/>
</dbReference>
<evidence type="ECO:0000256" key="9">
    <source>
        <dbReference type="ARBA" id="ARBA00023134"/>
    </source>
</evidence>
<keyword evidence="5" id="KW-0021">Allosteric enzyme</keyword>
<dbReference type="GO" id="GO:0005525">
    <property type="term" value="F:GTP binding"/>
    <property type="evidence" value="ECO:0007669"/>
    <property type="project" value="UniProtKB-KW"/>
</dbReference>
<protein>
    <recommendedName>
        <fullName evidence="12 13">Uracil phosphoribosyltransferase</fullName>
        <ecNumber evidence="4 13">2.4.2.9</ecNumber>
    </recommendedName>
</protein>
<organism evidence="15 16">
    <name type="scientific">Actinoplanes aureus</name>
    <dbReference type="NCBI Taxonomy" id="2792083"/>
    <lineage>
        <taxon>Bacteria</taxon>
        <taxon>Bacillati</taxon>
        <taxon>Actinomycetota</taxon>
        <taxon>Actinomycetes</taxon>
        <taxon>Micromonosporales</taxon>
        <taxon>Micromonosporaceae</taxon>
        <taxon>Actinoplanes</taxon>
    </lineage>
</organism>
<comment type="cofactor">
    <cofactor evidence="1">
        <name>Mg(2+)</name>
        <dbReference type="ChEBI" id="CHEBI:18420"/>
    </cofactor>
</comment>
<comment type="catalytic activity">
    <reaction evidence="10">
        <text>UMP + diphosphate = 5-phospho-alpha-D-ribose 1-diphosphate + uracil</text>
        <dbReference type="Rhea" id="RHEA:13017"/>
        <dbReference type="ChEBI" id="CHEBI:17568"/>
        <dbReference type="ChEBI" id="CHEBI:33019"/>
        <dbReference type="ChEBI" id="CHEBI:57865"/>
        <dbReference type="ChEBI" id="CHEBI:58017"/>
        <dbReference type="EC" id="2.4.2.9"/>
    </reaction>
</comment>
<sequence>MDVLVVDHPLAQTRLTAMRRADTDSGVFRASLHELTTMVVYEAARLFAVEKYPIETPVAPTEGTRLANPPLIVPVLRAGLGMADAALGLLPESSMGFVGLARDEKTYEPRAYMESLPGDLSNQPVLVLDPMLATGGSLLHCCKLLADRGCTDIIICCVLAAPEGIERLSASDLPLRLVTASIDQGLNDKAYIVPGLGDAGDRQFGGMRRF</sequence>
<dbReference type="InterPro" id="IPR000836">
    <property type="entry name" value="PRTase_dom"/>
</dbReference>
<dbReference type="PANTHER" id="PTHR32315">
    <property type="entry name" value="ADENINE PHOSPHORIBOSYLTRANSFERASE"/>
    <property type="match status" value="1"/>
</dbReference>
<evidence type="ECO:0000256" key="10">
    <source>
        <dbReference type="ARBA" id="ARBA00052919"/>
    </source>
</evidence>
<comment type="caution">
    <text evidence="15">The sequence shown here is derived from an EMBL/GenBank/DDBJ whole genome shotgun (WGS) entry which is preliminary data.</text>
</comment>
<dbReference type="Gene3D" id="3.40.50.2020">
    <property type="match status" value="1"/>
</dbReference>
<dbReference type="NCBIfam" id="NF001097">
    <property type="entry name" value="PRK00129.1"/>
    <property type="match status" value="1"/>
</dbReference>
<dbReference type="Proteomes" id="UP000598146">
    <property type="component" value="Unassembled WGS sequence"/>
</dbReference>
<keyword evidence="16" id="KW-1185">Reference proteome</keyword>
<comment type="pathway">
    <text evidence="2">Pyrimidine metabolism; UMP biosynthesis via salvage pathway; UMP from uracil: step 1/1.</text>
</comment>
<evidence type="ECO:0000256" key="4">
    <source>
        <dbReference type="ARBA" id="ARBA00011894"/>
    </source>
</evidence>
<dbReference type="Pfam" id="PF14681">
    <property type="entry name" value="UPRTase"/>
    <property type="match status" value="1"/>
</dbReference>
<evidence type="ECO:0000256" key="13">
    <source>
        <dbReference type="NCBIfam" id="TIGR01091"/>
    </source>
</evidence>
<dbReference type="FunFam" id="3.40.50.2020:FF:000003">
    <property type="entry name" value="Uracil phosphoribosyltransferase"/>
    <property type="match status" value="1"/>
</dbReference>
<feature type="domain" description="Phosphoribosyltransferase" evidence="14">
    <location>
        <begin position="5"/>
        <end position="205"/>
    </location>
</feature>
<dbReference type="GO" id="GO:0004845">
    <property type="term" value="F:uracil phosphoribosyltransferase activity"/>
    <property type="evidence" value="ECO:0007669"/>
    <property type="project" value="UniProtKB-UniRule"/>
</dbReference>
<dbReference type="NCBIfam" id="TIGR01091">
    <property type="entry name" value="upp"/>
    <property type="match status" value="1"/>
</dbReference>
<keyword evidence="9" id="KW-0342">GTP-binding</keyword>
<reference evidence="15" key="1">
    <citation type="submission" date="2020-11" db="EMBL/GenBank/DDBJ databases">
        <title>Isolation and identification of active actinomycetes.</title>
        <authorList>
            <person name="Sun X."/>
        </authorList>
    </citation>
    <scope>NUCLEOTIDE SEQUENCE</scope>
    <source>
        <strain evidence="15">NEAU-A11</strain>
    </source>
</reference>
<dbReference type="InterPro" id="IPR029057">
    <property type="entry name" value="PRTase-like"/>
</dbReference>
<dbReference type="PANTHER" id="PTHR32315:SF4">
    <property type="entry name" value="URACIL PHOSPHORIBOSYLTRANSFERASE, CHLOROPLASTIC"/>
    <property type="match status" value="1"/>
</dbReference>
<evidence type="ECO:0000256" key="3">
    <source>
        <dbReference type="ARBA" id="ARBA00009516"/>
    </source>
</evidence>
<dbReference type="InterPro" id="IPR050054">
    <property type="entry name" value="UPRTase/APRTase"/>
</dbReference>
<keyword evidence="7 15" id="KW-0808">Transferase</keyword>
<dbReference type="EC" id="2.4.2.9" evidence="4 13"/>
<proteinExistence type="inferred from homology"/>
<accession>A0A931C3L9</accession>
<evidence type="ECO:0000256" key="1">
    <source>
        <dbReference type="ARBA" id="ARBA00001946"/>
    </source>
</evidence>
<dbReference type="InterPro" id="IPR005765">
    <property type="entry name" value="UPRT"/>
</dbReference>
<evidence type="ECO:0000256" key="11">
    <source>
        <dbReference type="ARBA" id="ARBA00056901"/>
    </source>
</evidence>
<evidence type="ECO:0000256" key="7">
    <source>
        <dbReference type="ARBA" id="ARBA00022679"/>
    </source>
</evidence>
<evidence type="ECO:0000259" key="14">
    <source>
        <dbReference type="Pfam" id="PF14681"/>
    </source>
</evidence>
<dbReference type="EMBL" id="JADQTO010000004">
    <property type="protein sequence ID" value="MBG0561604.1"/>
    <property type="molecule type" value="Genomic_DNA"/>
</dbReference>
<dbReference type="AlphaFoldDB" id="A0A931C3L9"/>
<dbReference type="GO" id="GO:0006223">
    <property type="term" value="P:uracil salvage"/>
    <property type="evidence" value="ECO:0007669"/>
    <property type="project" value="InterPro"/>
</dbReference>
<evidence type="ECO:0000313" key="16">
    <source>
        <dbReference type="Proteomes" id="UP000598146"/>
    </source>
</evidence>
<dbReference type="SUPFAM" id="SSF53271">
    <property type="entry name" value="PRTase-like"/>
    <property type="match status" value="1"/>
</dbReference>
<comment type="function">
    <text evidence="11">Catalyzes the conversion of uracil and 5-phospho-alpha-D-ribose 1-diphosphate (PRPP) to UMP and diphosphate.</text>
</comment>
<dbReference type="CDD" id="cd06223">
    <property type="entry name" value="PRTases_typeI"/>
    <property type="match status" value="1"/>
</dbReference>
<name>A0A931C3L9_9ACTN</name>
<comment type="similarity">
    <text evidence="3">Belongs to the UPRTase family.</text>
</comment>
<gene>
    <name evidence="15" type="primary">upp</name>
    <name evidence="15" type="ORF">I4J89_09035</name>
</gene>
<evidence type="ECO:0000256" key="12">
    <source>
        <dbReference type="ARBA" id="ARBA00072146"/>
    </source>
</evidence>
<evidence type="ECO:0000256" key="8">
    <source>
        <dbReference type="ARBA" id="ARBA00022741"/>
    </source>
</evidence>
<keyword evidence="6 15" id="KW-0328">Glycosyltransferase</keyword>
<evidence type="ECO:0000256" key="6">
    <source>
        <dbReference type="ARBA" id="ARBA00022676"/>
    </source>
</evidence>
<dbReference type="GO" id="GO:0005737">
    <property type="term" value="C:cytoplasm"/>
    <property type="evidence" value="ECO:0007669"/>
    <property type="project" value="UniProtKB-ARBA"/>
</dbReference>
<evidence type="ECO:0000313" key="15">
    <source>
        <dbReference type="EMBL" id="MBG0561604.1"/>
    </source>
</evidence>
<evidence type="ECO:0000256" key="5">
    <source>
        <dbReference type="ARBA" id="ARBA00022533"/>
    </source>
</evidence>
<keyword evidence="8" id="KW-0547">Nucleotide-binding</keyword>
<evidence type="ECO:0000256" key="2">
    <source>
        <dbReference type="ARBA" id="ARBA00005180"/>
    </source>
</evidence>